<gene>
    <name evidence="8" type="ORF">A2159_01035</name>
</gene>
<dbReference type="GO" id="GO:0003908">
    <property type="term" value="F:methylated-DNA-[protein]-cysteine S-methyltransferase activity"/>
    <property type="evidence" value="ECO:0007669"/>
    <property type="project" value="UniProtKB-EC"/>
</dbReference>
<dbReference type="SUPFAM" id="SSF46767">
    <property type="entry name" value="Methylated DNA-protein cysteine methyltransferase, C-terminal domain"/>
    <property type="match status" value="1"/>
</dbReference>
<name>A0A1F7X6G5_9BACT</name>
<evidence type="ECO:0000256" key="3">
    <source>
        <dbReference type="ARBA" id="ARBA00022679"/>
    </source>
</evidence>
<dbReference type="Pfam" id="PF01035">
    <property type="entry name" value="DNA_binding_1"/>
    <property type="match status" value="1"/>
</dbReference>
<dbReference type="Proteomes" id="UP000179219">
    <property type="component" value="Unassembled WGS sequence"/>
</dbReference>
<dbReference type="InterPro" id="IPR052520">
    <property type="entry name" value="ATL_DNA_repair"/>
</dbReference>
<keyword evidence="2" id="KW-0489">Methyltransferase</keyword>
<keyword evidence="5" id="KW-0234">DNA repair</keyword>
<dbReference type="InterPro" id="IPR014048">
    <property type="entry name" value="MethylDNA_cys_MeTrfase_DNA-bd"/>
</dbReference>
<dbReference type="GO" id="GO:0006281">
    <property type="term" value="P:DNA repair"/>
    <property type="evidence" value="ECO:0007669"/>
    <property type="project" value="UniProtKB-KW"/>
</dbReference>
<dbReference type="AlphaFoldDB" id="A0A1F7X6G5"/>
<evidence type="ECO:0000256" key="6">
    <source>
        <dbReference type="ARBA" id="ARBA00049348"/>
    </source>
</evidence>
<dbReference type="GO" id="GO:0032259">
    <property type="term" value="P:methylation"/>
    <property type="evidence" value="ECO:0007669"/>
    <property type="project" value="UniProtKB-KW"/>
</dbReference>
<proteinExistence type="predicted"/>
<accession>A0A1F7X6G5</accession>
<dbReference type="Gene3D" id="1.10.10.10">
    <property type="entry name" value="Winged helix-like DNA-binding domain superfamily/Winged helix DNA-binding domain"/>
    <property type="match status" value="1"/>
</dbReference>
<evidence type="ECO:0000313" key="9">
    <source>
        <dbReference type="Proteomes" id="UP000179219"/>
    </source>
</evidence>
<evidence type="ECO:0000259" key="7">
    <source>
        <dbReference type="Pfam" id="PF01035"/>
    </source>
</evidence>
<protein>
    <recommendedName>
        <fullName evidence="7">Methylated-DNA-[protein]-cysteine S-methyltransferase DNA binding domain-containing protein</fullName>
    </recommendedName>
</protein>
<dbReference type="InterPro" id="IPR036388">
    <property type="entry name" value="WH-like_DNA-bd_sf"/>
</dbReference>
<evidence type="ECO:0000313" key="8">
    <source>
        <dbReference type="EMBL" id="OGM10662.1"/>
    </source>
</evidence>
<dbReference type="PANTHER" id="PTHR42942">
    <property type="entry name" value="6-O-METHYLGUANINE DNA METHYLTRANSFERASE"/>
    <property type="match status" value="1"/>
</dbReference>
<keyword evidence="3" id="KW-0808">Transferase</keyword>
<evidence type="ECO:0000256" key="5">
    <source>
        <dbReference type="ARBA" id="ARBA00023204"/>
    </source>
</evidence>
<dbReference type="EMBL" id="MGFP01000002">
    <property type="protein sequence ID" value="OGM10662.1"/>
    <property type="molecule type" value="Genomic_DNA"/>
</dbReference>
<keyword evidence="4" id="KW-0227">DNA damage</keyword>
<reference evidence="8 9" key="1">
    <citation type="journal article" date="2016" name="Nat. Commun.">
        <title>Thousands of microbial genomes shed light on interconnected biogeochemical processes in an aquifer system.</title>
        <authorList>
            <person name="Anantharaman K."/>
            <person name="Brown C.T."/>
            <person name="Hug L.A."/>
            <person name="Sharon I."/>
            <person name="Castelle C.J."/>
            <person name="Probst A.J."/>
            <person name="Thomas B.C."/>
            <person name="Singh A."/>
            <person name="Wilkins M.J."/>
            <person name="Karaoz U."/>
            <person name="Brodie E.L."/>
            <person name="Williams K.H."/>
            <person name="Hubbard S.S."/>
            <person name="Banfield J.F."/>
        </authorList>
    </citation>
    <scope>NUCLEOTIDE SEQUENCE [LARGE SCALE GENOMIC DNA]</scope>
</reference>
<dbReference type="CDD" id="cd06445">
    <property type="entry name" value="ATase"/>
    <property type="match status" value="1"/>
</dbReference>
<comment type="caution">
    <text evidence="8">The sequence shown here is derived from an EMBL/GenBank/DDBJ whole genome shotgun (WGS) entry which is preliminary data.</text>
</comment>
<evidence type="ECO:0000256" key="2">
    <source>
        <dbReference type="ARBA" id="ARBA00022603"/>
    </source>
</evidence>
<dbReference type="PROSITE" id="PS00374">
    <property type="entry name" value="MGMT"/>
    <property type="match status" value="1"/>
</dbReference>
<evidence type="ECO:0000256" key="4">
    <source>
        <dbReference type="ARBA" id="ARBA00022763"/>
    </source>
</evidence>
<evidence type="ECO:0000256" key="1">
    <source>
        <dbReference type="ARBA" id="ARBA00001286"/>
    </source>
</evidence>
<feature type="domain" description="Methylated-DNA-[protein]-cysteine S-methyltransferase DNA binding" evidence="7">
    <location>
        <begin position="17"/>
        <end position="104"/>
    </location>
</feature>
<dbReference type="InterPro" id="IPR001497">
    <property type="entry name" value="MethylDNA_cys_MeTrfase_AS"/>
</dbReference>
<comment type="catalytic activity">
    <reaction evidence="6">
        <text>a 6-O-methyl-2'-deoxyguanosine in DNA + L-cysteinyl-[protein] = S-methyl-L-cysteinyl-[protein] + a 2'-deoxyguanosine in DNA</text>
        <dbReference type="Rhea" id="RHEA:24000"/>
        <dbReference type="Rhea" id="RHEA-COMP:10131"/>
        <dbReference type="Rhea" id="RHEA-COMP:10132"/>
        <dbReference type="Rhea" id="RHEA-COMP:11367"/>
        <dbReference type="Rhea" id="RHEA-COMP:11368"/>
        <dbReference type="ChEBI" id="CHEBI:29950"/>
        <dbReference type="ChEBI" id="CHEBI:82612"/>
        <dbReference type="ChEBI" id="CHEBI:85445"/>
        <dbReference type="ChEBI" id="CHEBI:85448"/>
        <dbReference type="EC" id="2.1.1.63"/>
    </reaction>
</comment>
<dbReference type="InterPro" id="IPR036217">
    <property type="entry name" value="MethylDNA_cys_MeTrfase_DNAb"/>
</dbReference>
<sequence>MQNLKVKTITKNLKLINEVYKIVEKIPRGRVTTYGAISKIATEKFKNKKIKKLITPRMVGRALHINPDPKNIPCHRVVDRNGRLAYNFAFGGWREQKMKLLAEGIKFKKEMQVDLKKYLMRTKTPIDYS</sequence>
<dbReference type="PANTHER" id="PTHR42942:SF1">
    <property type="entry name" value="ALKYLTRANSFERASE-LIKE PROTEIN 1"/>
    <property type="match status" value="1"/>
</dbReference>
<comment type="catalytic activity">
    <reaction evidence="1">
        <text>a 4-O-methyl-thymidine in DNA + L-cysteinyl-[protein] = a thymidine in DNA + S-methyl-L-cysteinyl-[protein]</text>
        <dbReference type="Rhea" id="RHEA:53428"/>
        <dbReference type="Rhea" id="RHEA-COMP:10131"/>
        <dbReference type="Rhea" id="RHEA-COMP:10132"/>
        <dbReference type="Rhea" id="RHEA-COMP:13555"/>
        <dbReference type="Rhea" id="RHEA-COMP:13556"/>
        <dbReference type="ChEBI" id="CHEBI:29950"/>
        <dbReference type="ChEBI" id="CHEBI:82612"/>
        <dbReference type="ChEBI" id="CHEBI:137386"/>
        <dbReference type="ChEBI" id="CHEBI:137387"/>
        <dbReference type="EC" id="2.1.1.63"/>
    </reaction>
</comment>
<organism evidence="8 9">
    <name type="scientific">Candidatus Woesebacteria bacterium RBG_13_34_9</name>
    <dbReference type="NCBI Taxonomy" id="1802477"/>
    <lineage>
        <taxon>Bacteria</taxon>
        <taxon>Candidatus Woeseibacteriota</taxon>
    </lineage>
</organism>